<dbReference type="PATRIC" id="fig|178306.9.peg.86"/>
<dbReference type="GeneID" id="1464790"/>
<dbReference type="Proteomes" id="UP000002439">
    <property type="component" value="Chromosome"/>
</dbReference>
<dbReference type="AlphaFoldDB" id="Q8ZZR5"/>
<dbReference type="InParanoid" id="Q8ZZR5"/>
<dbReference type="eggNOG" id="arCOG03433">
    <property type="taxonomic scope" value="Archaea"/>
</dbReference>
<dbReference type="Pfam" id="PF22230">
    <property type="entry name" value="Csx1_CARF"/>
    <property type="match status" value="1"/>
</dbReference>
<sequence>MGLSLGPNKTAAPGYLYSAVYVAEKAKYIYYIDAEGLRGGLARLGGEGRMAVVEIEEASAGVPEVINGRALVLTPVLMPEGELPNCIKPLGVLEERGGGLELVPKVRVIQWGLGFSEVCKERRPMYPALAPGTCGGCQRLQEKRGLPRRAWLRGVVAVRSMKRLYVATWGNPLEWQEVEYQCDGARKRGFASAVCAEADTYVIFVLDSVITAAGGGRGKRVNPHAVAAAKKAGLRVNEVGEEVSVEPPQCEGWRAYARRYVEELARVIGIEAAVVVTAALGRLGRRVFKGNPDIMLSELLWGLWQAVKGLGAPKGQLTILLDVTHGINFMPTAALWAARLVASIALAAGYDKVVLQAYNSTPYEWHYVKVFSEEITHIQFPQLPKSPAARALYYGAPLHYALLCREIPWPSPPAVEPRCQGGEIHYPPLGVKPLQLYEELLTAAGCPPRTPTLKELMEWRLVRVLTPTARKVVHHELNSVYNALRNRKLERCTKLAELLPYAFEDPEPCVEDNRNFVAHAGLLASHTELCPHGDDYQIKVNLNAAMPCLEI</sequence>
<dbReference type="KEGG" id="pai:PAE0119"/>
<dbReference type="InterPro" id="IPR052875">
    <property type="entry name" value="CRISPR_assoc_ribonuclease"/>
</dbReference>
<name>Q8ZZR5_PYRAE</name>
<feature type="domain" description="CRISPR system endoribonuclease Csx1 CARF" evidence="1">
    <location>
        <begin position="164"/>
        <end position="362"/>
    </location>
</feature>
<reference evidence="2 3" key="1">
    <citation type="journal article" date="2002" name="Proc. Natl. Acad. Sci. U.S.A.">
        <title>Genome sequence of the hyperthermophilic crenarchaeon Pyrobaculum aerophilum.</title>
        <authorList>
            <person name="Fitz-Gibbon S.T."/>
            <person name="Ladner H."/>
            <person name="Kim U.J."/>
            <person name="Stetter K.O."/>
            <person name="Simon M.I."/>
            <person name="Miller J.H."/>
        </authorList>
    </citation>
    <scope>NUCLEOTIDE SEQUENCE [LARGE SCALE GENOMIC DNA]</scope>
    <source>
        <strain evidence="3">ATCC 51768 / DSM 7523 / JCM 9630 / CIP 104966 / NBRC 100827 / IM2</strain>
    </source>
</reference>
<keyword evidence="3" id="KW-1185">Reference proteome</keyword>
<dbReference type="RefSeq" id="WP_011007046.1">
    <property type="nucleotide sequence ID" value="NC_003364.1"/>
</dbReference>
<dbReference type="EMBL" id="AE009441">
    <property type="protein sequence ID" value="AAL62574.1"/>
    <property type="molecule type" value="Genomic_DNA"/>
</dbReference>
<dbReference type="EnsemblBacteria" id="AAL62574">
    <property type="protein sequence ID" value="AAL62574"/>
    <property type="gene ID" value="PAE0119"/>
</dbReference>
<protein>
    <recommendedName>
        <fullName evidence="1">CRISPR system endoribonuclease Csx1 CARF domain-containing protein</fullName>
    </recommendedName>
</protein>
<dbReference type="PANTHER" id="PTHR37169">
    <property type="entry name" value="CRISPR SYSTEM ENDORIBONUCLEASE CSX1-RELATED"/>
    <property type="match status" value="1"/>
</dbReference>
<dbReference type="eggNOG" id="arCOG02664">
    <property type="taxonomic scope" value="Archaea"/>
</dbReference>
<dbReference type="InterPro" id="IPR053857">
    <property type="entry name" value="Csx1_CARF"/>
</dbReference>
<dbReference type="NCBIfam" id="TIGR02549">
    <property type="entry name" value="CRISPR_DxTHG"/>
    <property type="match status" value="1"/>
</dbReference>
<evidence type="ECO:0000313" key="3">
    <source>
        <dbReference type="Proteomes" id="UP000002439"/>
    </source>
</evidence>
<gene>
    <name evidence="2" type="ordered locus">PAE0119</name>
</gene>
<evidence type="ECO:0000313" key="2">
    <source>
        <dbReference type="EMBL" id="AAL62574.1"/>
    </source>
</evidence>
<dbReference type="STRING" id="178306.PAE0119"/>
<proteinExistence type="predicted"/>
<accession>Q8ZZR5</accession>
<evidence type="ECO:0000259" key="1">
    <source>
        <dbReference type="Pfam" id="PF22230"/>
    </source>
</evidence>
<dbReference type="InterPro" id="IPR013383">
    <property type="entry name" value="CRISPR-assoc_prot_DxTHG_CS"/>
</dbReference>
<organism evidence="2 3">
    <name type="scientific">Pyrobaculum aerophilum (strain ATCC 51768 / DSM 7523 / JCM 9630 / CIP 104966 / NBRC 100827 / IM2)</name>
    <dbReference type="NCBI Taxonomy" id="178306"/>
    <lineage>
        <taxon>Archaea</taxon>
        <taxon>Thermoproteota</taxon>
        <taxon>Thermoprotei</taxon>
        <taxon>Thermoproteales</taxon>
        <taxon>Thermoproteaceae</taxon>
        <taxon>Pyrobaculum</taxon>
    </lineage>
</organism>
<dbReference type="Gene3D" id="3.40.50.10640">
    <property type="entry name" value="SSO1389-like"/>
    <property type="match status" value="1"/>
</dbReference>
<dbReference type="SUPFAM" id="SSF160980">
    <property type="entry name" value="SSO1389-like"/>
    <property type="match status" value="1"/>
</dbReference>
<dbReference type="CDD" id="cd09728">
    <property type="entry name" value="Csx1_III-U"/>
    <property type="match status" value="1"/>
</dbReference>
<dbReference type="PANTHER" id="PTHR37169:SF1">
    <property type="entry name" value="CRISPR SYSTEM ENDORIBONUCLEASE CSX1"/>
    <property type="match status" value="1"/>
</dbReference>
<dbReference type="HOGENOM" id="CLU_036468_0_0_2"/>